<sequence>MRLTFITGNLHKLEEARALLSPLGIEVEHDAGGYTEIQSDSLEEIALFGVREGCKRLNRPVFVEDAGLFIHALGGFPGPYSAYVFRTIGNAGILRLMEGVSDRDAHFTSCVAFCAPDHPPVVFVGRVDGRIAREERGTGGFGFDPIFEVDGSTFAELSTEQKNALSHRARALSKFASFVRELDV</sequence>
<dbReference type="GO" id="GO:0036222">
    <property type="term" value="F:XTP diphosphatase activity"/>
    <property type="evidence" value="ECO:0007669"/>
    <property type="project" value="UniProtKB-UniRule"/>
</dbReference>
<dbReference type="InterPro" id="IPR020922">
    <property type="entry name" value="dITP/XTP_pyrophosphatase"/>
</dbReference>
<evidence type="ECO:0000313" key="13">
    <source>
        <dbReference type="Proteomes" id="UP000600363"/>
    </source>
</evidence>
<dbReference type="GO" id="GO:0009117">
    <property type="term" value="P:nucleotide metabolic process"/>
    <property type="evidence" value="ECO:0007669"/>
    <property type="project" value="UniProtKB-KW"/>
</dbReference>
<evidence type="ECO:0000256" key="1">
    <source>
        <dbReference type="ARBA" id="ARBA00008023"/>
    </source>
</evidence>
<feature type="active site" description="Proton acceptor" evidence="10">
    <location>
        <position position="65"/>
    </location>
</feature>
<dbReference type="GO" id="GO:0005737">
    <property type="term" value="C:cytoplasm"/>
    <property type="evidence" value="ECO:0007669"/>
    <property type="project" value="TreeGrafter"/>
</dbReference>
<keyword evidence="3 10" id="KW-0479">Metal-binding</keyword>
<accession>A0A832VX76</accession>
<proteinExistence type="inferred from homology"/>
<dbReference type="GO" id="GO:0017111">
    <property type="term" value="F:ribonucleoside triphosphate phosphatase activity"/>
    <property type="evidence" value="ECO:0007669"/>
    <property type="project" value="InterPro"/>
</dbReference>
<comment type="cofactor">
    <cofactor evidence="10">
        <name>Mg(2+)</name>
        <dbReference type="ChEBI" id="CHEBI:18420"/>
    </cofactor>
    <text evidence="10">Binds 1 Mg(2+) ion per subunit.</text>
</comment>
<feature type="binding site" evidence="10">
    <location>
        <position position="65"/>
    </location>
    <ligand>
        <name>Mg(2+)</name>
        <dbReference type="ChEBI" id="CHEBI:18420"/>
    </ligand>
</feature>
<comment type="subunit">
    <text evidence="2 10">Homodimer.</text>
</comment>
<dbReference type="PANTHER" id="PTHR11067:SF9">
    <property type="entry name" value="INOSINE TRIPHOSPHATE PYROPHOSPHATASE"/>
    <property type="match status" value="1"/>
</dbReference>
<evidence type="ECO:0000256" key="5">
    <source>
        <dbReference type="ARBA" id="ARBA00022801"/>
    </source>
</evidence>
<feature type="binding site" evidence="10">
    <location>
        <begin position="141"/>
        <end position="144"/>
    </location>
    <ligand>
        <name>substrate</name>
    </ligand>
</feature>
<evidence type="ECO:0000256" key="2">
    <source>
        <dbReference type="ARBA" id="ARBA00011738"/>
    </source>
</evidence>
<dbReference type="FunFam" id="3.90.950.10:FF:000001">
    <property type="entry name" value="dITP/XTP pyrophosphatase"/>
    <property type="match status" value="1"/>
</dbReference>
<comment type="catalytic activity">
    <reaction evidence="8 10">
        <text>dITP + H2O = dIMP + diphosphate + H(+)</text>
        <dbReference type="Rhea" id="RHEA:28342"/>
        <dbReference type="ChEBI" id="CHEBI:15377"/>
        <dbReference type="ChEBI" id="CHEBI:15378"/>
        <dbReference type="ChEBI" id="CHEBI:33019"/>
        <dbReference type="ChEBI" id="CHEBI:61194"/>
        <dbReference type="ChEBI" id="CHEBI:61382"/>
        <dbReference type="EC" id="3.6.1.66"/>
    </reaction>
</comment>
<dbReference type="AlphaFoldDB" id="A0A832VX76"/>
<protein>
    <recommendedName>
        <fullName evidence="10">dITP/XTP pyrophosphatase</fullName>
        <ecNumber evidence="10">3.6.1.66</ecNumber>
    </recommendedName>
    <alternativeName>
        <fullName evidence="10">Non-canonical purine NTP pyrophosphatase</fullName>
    </alternativeName>
    <alternativeName>
        <fullName evidence="10">Non-standard purine NTP pyrophosphatase</fullName>
    </alternativeName>
    <alternativeName>
        <fullName evidence="10">Nucleoside-triphosphate diphosphatase</fullName>
    </alternativeName>
    <alternativeName>
        <fullName evidence="10">Nucleoside-triphosphate pyrophosphatase</fullName>
        <shortName evidence="10">NTPase</shortName>
    </alternativeName>
</protein>
<dbReference type="NCBIfam" id="TIGR00042">
    <property type="entry name" value="RdgB/HAM1 family non-canonical purine NTP pyrophosphatase"/>
    <property type="match status" value="1"/>
</dbReference>
<dbReference type="Pfam" id="PF01725">
    <property type="entry name" value="Ham1p_like"/>
    <property type="match status" value="1"/>
</dbReference>
<dbReference type="NCBIfam" id="NF011396">
    <property type="entry name" value="PRK14821.1"/>
    <property type="match status" value="1"/>
</dbReference>
<dbReference type="SUPFAM" id="SSF52972">
    <property type="entry name" value="ITPase-like"/>
    <property type="match status" value="1"/>
</dbReference>
<evidence type="ECO:0000256" key="6">
    <source>
        <dbReference type="ARBA" id="ARBA00022842"/>
    </source>
</evidence>
<keyword evidence="5 10" id="KW-0378">Hydrolase</keyword>
<dbReference type="GO" id="GO:0009146">
    <property type="term" value="P:purine nucleoside triphosphate catabolic process"/>
    <property type="evidence" value="ECO:0007669"/>
    <property type="project" value="UniProtKB-UniRule"/>
</dbReference>
<evidence type="ECO:0000256" key="11">
    <source>
        <dbReference type="RuleBase" id="RU003781"/>
    </source>
</evidence>
<feature type="binding site" evidence="10">
    <location>
        <begin position="7"/>
        <end position="12"/>
    </location>
    <ligand>
        <name>substrate</name>
    </ligand>
</feature>
<comment type="function">
    <text evidence="10">Pyrophosphatase that catalyzes the hydrolysis of nucleoside triphosphates to their monophosphate derivatives, with a high preference for the non-canonical purine nucleotides XTP (xanthosine triphosphate), dITP (deoxyinosine triphosphate) and ITP. Seems to function as a house-cleaning enzyme that removes non-canonical purine nucleotides from the nucleotide pool, thus preventing their incorporation into DNA/RNA and avoiding chromosomal lesions.</text>
</comment>
<comment type="catalytic activity">
    <reaction evidence="9 10">
        <text>XTP + H2O = XMP + diphosphate + H(+)</text>
        <dbReference type="Rhea" id="RHEA:28610"/>
        <dbReference type="ChEBI" id="CHEBI:15377"/>
        <dbReference type="ChEBI" id="CHEBI:15378"/>
        <dbReference type="ChEBI" id="CHEBI:33019"/>
        <dbReference type="ChEBI" id="CHEBI:57464"/>
        <dbReference type="ChEBI" id="CHEBI:61314"/>
        <dbReference type="EC" id="3.6.1.66"/>
    </reaction>
</comment>
<name>A0A832VX76_9EURY</name>
<evidence type="ECO:0000256" key="3">
    <source>
        <dbReference type="ARBA" id="ARBA00022723"/>
    </source>
</evidence>
<dbReference type="InterPro" id="IPR029001">
    <property type="entry name" value="ITPase-like_fam"/>
</dbReference>
<feature type="binding site" evidence="10">
    <location>
        <position position="36"/>
    </location>
    <ligand>
        <name>Mg(2+)</name>
        <dbReference type="ChEBI" id="CHEBI:18420"/>
    </ligand>
</feature>
<keyword evidence="4 10" id="KW-0547">Nucleotide-binding</keyword>
<comment type="similarity">
    <text evidence="1 10 11">Belongs to the HAM1 NTPase family.</text>
</comment>
<dbReference type="GO" id="GO:0036220">
    <property type="term" value="F:ITP diphosphatase activity"/>
    <property type="evidence" value="ECO:0007669"/>
    <property type="project" value="UniProtKB-UniRule"/>
</dbReference>
<dbReference type="InterPro" id="IPR002637">
    <property type="entry name" value="RdgB/HAM1"/>
</dbReference>
<organism evidence="12 13">
    <name type="scientific">Methermicoccus shengliensis</name>
    <dbReference type="NCBI Taxonomy" id="660064"/>
    <lineage>
        <taxon>Archaea</taxon>
        <taxon>Methanobacteriati</taxon>
        <taxon>Methanobacteriota</taxon>
        <taxon>Stenosarchaea group</taxon>
        <taxon>Methanomicrobia</taxon>
        <taxon>Methanosarcinales</taxon>
        <taxon>Methermicoccaceae</taxon>
        <taxon>Methermicoccus</taxon>
    </lineage>
</organism>
<feature type="binding site" evidence="10">
    <location>
        <begin position="167"/>
        <end position="168"/>
    </location>
    <ligand>
        <name>substrate</name>
    </ligand>
</feature>
<evidence type="ECO:0000256" key="9">
    <source>
        <dbReference type="ARBA" id="ARBA00052017"/>
    </source>
</evidence>
<dbReference type="EMBL" id="DUIH01000010">
    <property type="protein sequence ID" value="HIH69498.1"/>
    <property type="molecule type" value="Genomic_DNA"/>
</dbReference>
<keyword evidence="7 10" id="KW-0546">Nucleotide metabolism</keyword>
<feature type="binding site" evidence="10">
    <location>
        <position position="162"/>
    </location>
    <ligand>
        <name>substrate</name>
    </ligand>
</feature>
<dbReference type="Gene3D" id="3.90.950.10">
    <property type="match status" value="1"/>
</dbReference>
<evidence type="ECO:0000256" key="4">
    <source>
        <dbReference type="ARBA" id="ARBA00022741"/>
    </source>
</evidence>
<comment type="catalytic activity">
    <reaction evidence="10">
        <text>ITP + H2O = IMP + diphosphate + H(+)</text>
        <dbReference type="Rhea" id="RHEA:29399"/>
        <dbReference type="ChEBI" id="CHEBI:15377"/>
        <dbReference type="ChEBI" id="CHEBI:15378"/>
        <dbReference type="ChEBI" id="CHEBI:33019"/>
        <dbReference type="ChEBI" id="CHEBI:58053"/>
        <dbReference type="ChEBI" id="CHEBI:61402"/>
        <dbReference type="EC" id="3.6.1.66"/>
    </reaction>
</comment>
<dbReference type="PANTHER" id="PTHR11067">
    <property type="entry name" value="INOSINE TRIPHOSPHATE PYROPHOSPHATASE/HAM1 PROTEIN"/>
    <property type="match status" value="1"/>
</dbReference>
<dbReference type="Proteomes" id="UP000600363">
    <property type="component" value="Unassembled WGS sequence"/>
</dbReference>
<dbReference type="CDD" id="cd00515">
    <property type="entry name" value="HAM1"/>
    <property type="match status" value="1"/>
</dbReference>
<comment type="caution">
    <text evidence="12">The sequence shown here is derived from an EMBL/GenBank/DDBJ whole genome shotgun (WGS) entry which is preliminary data.</text>
</comment>
<evidence type="ECO:0000256" key="8">
    <source>
        <dbReference type="ARBA" id="ARBA00051875"/>
    </source>
</evidence>
<dbReference type="GO" id="GO:0035870">
    <property type="term" value="F:dITP diphosphatase activity"/>
    <property type="evidence" value="ECO:0007669"/>
    <property type="project" value="UniProtKB-UniRule"/>
</dbReference>
<feature type="binding site" evidence="10">
    <location>
        <position position="66"/>
    </location>
    <ligand>
        <name>substrate</name>
    </ligand>
</feature>
<gene>
    <name evidence="12" type="ORF">HA299_02585</name>
</gene>
<keyword evidence="6 10" id="KW-0460">Magnesium</keyword>
<dbReference type="EC" id="3.6.1.66" evidence="10"/>
<reference evidence="12" key="1">
    <citation type="journal article" date="2020" name="bioRxiv">
        <title>A rank-normalized archaeal taxonomy based on genome phylogeny resolves widespread incomplete and uneven classifications.</title>
        <authorList>
            <person name="Rinke C."/>
            <person name="Chuvochina M."/>
            <person name="Mussig A.J."/>
            <person name="Chaumeil P.-A."/>
            <person name="Waite D.W."/>
            <person name="Whitman W.B."/>
            <person name="Parks D.H."/>
            <person name="Hugenholtz P."/>
        </authorList>
    </citation>
    <scope>NUCLEOTIDE SEQUENCE</scope>
    <source>
        <strain evidence="12">UBA12518</strain>
    </source>
</reference>
<dbReference type="HAMAP" id="MF_01405">
    <property type="entry name" value="Non_canon_purine_NTPase"/>
    <property type="match status" value="1"/>
</dbReference>
<dbReference type="GO" id="GO:0000166">
    <property type="term" value="F:nucleotide binding"/>
    <property type="evidence" value="ECO:0007669"/>
    <property type="project" value="UniProtKB-KW"/>
</dbReference>
<evidence type="ECO:0000256" key="7">
    <source>
        <dbReference type="ARBA" id="ARBA00023080"/>
    </source>
</evidence>
<evidence type="ECO:0000313" key="12">
    <source>
        <dbReference type="EMBL" id="HIH69498.1"/>
    </source>
</evidence>
<dbReference type="GO" id="GO:0046872">
    <property type="term" value="F:metal ion binding"/>
    <property type="evidence" value="ECO:0007669"/>
    <property type="project" value="UniProtKB-KW"/>
</dbReference>
<evidence type="ECO:0000256" key="10">
    <source>
        <dbReference type="HAMAP-Rule" id="MF_01405"/>
    </source>
</evidence>
<dbReference type="RefSeq" id="WP_042687147.1">
    <property type="nucleotide sequence ID" value="NZ_DUIH01000010.1"/>
</dbReference>